<dbReference type="InterPro" id="IPR006652">
    <property type="entry name" value="Kelch_1"/>
</dbReference>
<feature type="chain" id="PRO_5019568470" evidence="3">
    <location>
        <begin position="21"/>
        <end position="320"/>
    </location>
</feature>
<dbReference type="Pfam" id="PF24681">
    <property type="entry name" value="Kelch_KLHDC2_KLHL20_DRC7"/>
    <property type="match status" value="1"/>
</dbReference>
<sequence length="320" mass="35926">MKKILTICLTLAFAPQFSQAQWEVMNPLNPAQKRHESTFVECDGIFYSMGGRGKRPVEAYNLKENTWKIVADAPIEFNHFQAVSYNHEIYVLGAFTGNYPHEKPIPNVLIFNTKTNTWREGVKIPENRLRGSAGVFVRGNKIYMVCGILDGHWDGHVAWFDEFDPQTNEWKVLPDAPRARDHFQAAIKGNKVYVAGGRRSTASSGKVLDYTIGEVDSYDFKTQKWTTFEQNLPTTRAGTASVIAGDKLIVMNGESIRQTPAHNEVEALDLKTGQWSRLPNLIQGRHGTGVVKYKKYLYVVSGSANRGGGPELSEMERLSL</sequence>
<dbReference type="RefSeq" id="WP_127805099.1">
    <property type="nucleotide sequence ID" value="NZ_SACY01000005.1"/>
</dbReference>
<keyword evidence="2" id="KW-0677">Repeat</keyword>
<protein>
    <submittedName>
        <fullName evidence="4">Kelch repeat-containing protein</fullName>
    </submittedName>
</protein>
<dbReference type="InterPro" id="IPR015915">
    <property type="entry name" value="Kelch-typ_b-propeller"/>
</dbReference>
<gene>
    <name evidence="4" type="ORF">EOJ36_10435</name>
</gene>
<evidence type="ECO:0000256" key="3">
    <source>
        <dbReference type="SAM" id="SignalP"/>
    </source>
</evidence>
<evidence type="ECO:0000313" key="5">
    <source>
        <dbReference type="Proteomes" id="UP000282832"/>
    </source>
</evidence>
<dbReference type="Gene3D" id="2.120.10.80">
    <property type="entry name" value="Kelch-type beta propeller"/>
    <property type="match status" value="2"/>
</dbReference>
<evidence type="ECO:0000313" key="4">
    <source>
        <dbReference type="EMBL" id="RVU23488.1"/>
    </source>
</evidence>
<name>A0A437PMH6_9BACT</name>
<comment type="caution">
    <text evidence="4">The sequence shown here is derived from an EMBL/GenBank/DDBJ whole genome shotgun (WGS) entry which is preliminary data.</text>
</comment>
<dbReference type="Proteomes" id="UP000282832">
    <property type="component" value="Unassembled WGS sequence"/>
</dbReference>
<accession>A0A437PMH6</accession>
<dbReference type="AlphaFoldDB" id="A0A437PMH6"/>
<dbReference type="SMART" id="SM00612">
    <property type="entry name" value="Kelch"/>
    <property type="match status" value="5"/>
</dbReference>
<feature type="signal peptide" evidence="3">
    <location>
        <begin position="1"/>
        <end position="20"/>
    </location>
</feature>
<keyword evidence="3" id="KW-0732">Signal</keyword>
<evidence type="ECO:0000256" key="2">
    <source>
        <dbReference type="ARBA" id="ARBA00022737"/>
    </source>
</evidence>
<reference evidence="4 5" key="1">
    <citation type="submission" date="2019-01" db="EMBL/GenBank/DDBJ databases">
        <authorList>
            <person name="Chen W.-M."/>
        </authorList>
    </citation>
    <scope>NUCLEOTIDE SEQUENCE [LARGE SCALE GENOMIC DNA]</scope>
    <source>
        <strain evidence="4 5">FSY-15</strain>
    </source>
</reference>
<keyword evidence="5" id="KW-1185">Reference proteome</keyword>
<dbReference type="OrthoDB" id="996574at2"/>
<dbReference type="SUPFAM" id="SSF117281">
    <property type="entry name" value="Kelch motif"/>
    <property type="match status" value="1"/>
</dbReference>
<evidence type="ECO:0000256" key="1">
    <source>
        <dbReference type="ARBA" id="ARBA00022441"/>
    </source>
</evidence>
<organism evidence="4 5">
    <name type="scientific">Sandaracinomonas limnophila</name>
    <dbReference type="NCBI Taxonomy" id="1862386"/>
    <lineage>
        <taxon>Bacteria</taxon>
        <taxon>Pseudomonadati</taxon>
        <taxon>Bacteroidota</taxon>
        <taxon>Cytophagia</taxon>
        <taxon>Cytophagales</taxon>
        <taxon>Flectobacillaceae</taxon>
        <taxon>Sandaracinomonas</taxon>
    </lineage>
</organism>
<proteinExistence type="predicted"/>
<dbReference type="EMBL" id="SACY01000005">
    <property type="protein sequence ID" value="RVU23488.1"/>
    <property type="molecule type" value="Genomic_DNA"/>
</dbReference>
<keyword evidence="1" id="KW-0880">Kelch repeat</keyword>
<dbReference type="PANTHER" id="PTHR46344">
    <property type="entry name" value="OS02G0202900 PROTEIN"/>
    <property type="match status" value="1"/>
</dbReference>
<dbReference type="PANTHER" id="PTHR46344:SF27">
    <property type="entry name" value="KELCH REPEAT SUPERFAMILY PROTEIN"/>
    <property type="match status" value="1"/>
</dbReference>